<proteinExistence type="predicted"/>
<dbReference type="PANTHER" id="PTHR43080:SF2">
    <property type="entry name" value="CBS DOMAIN-CONTAINING PROTEIN"/>
    <property type="match status" value="1"/>
</dbReference>
<feature type="domain" description="CBS" evidence="3">
    <location>
        <begin position="76"/>
        <end position="132"/>
    </location>
</feature>
<dbReference type="PANTHER" id="PTHR43080">
    <property type="entry name" value="CBS DOMAIN-CONTAINING PROTEIN CBSX3, MITOCHONDRIAL"/>
    <property type="match status" value="1"/>
</dbReference>
<keyword evidence="5" id="KW-1185">Reference proteome</keyword>
<evidence type="ECO:0000313" key="5">
    <source>
        <dbReference type="Proteomes" id="UP000295122"/>
    </source>
</evidence>
<evidence type="ECO:0000256" key="2">
    <source>
        <dbReference type="PROSITE-ProRule" id="PRU00703"/>
    </source>
</evidence>
<evidence type="ECO:0000256" key="1">
    <source>
        <dbReference type="ARBA" id="ARBA00023122"/>
    </source>
</evidence>
<dbReference type="InterPro" id="IPR051257">
    <property type="entry name" value="Diverse_CBS-Domain"/>
</dbReference>
<dbReference type="AlphaFoldDB" id="A0A4R7C595"/>
<dbReference type="InterPro" id="IPR044725">
    <property type="entry name" value="CBSX3_CBS_dom"/>
</dbReference>
<dbReference type="InterPro" id="IPR000644">
    <property type="entry name" value="CBS_dom"/>
</dbReference>
<dbReference type="RefSeq" id="WP_133768704.1">
    <property type="nucleotide sequence ID" value="NZ_SNZR01000011.1"/>
</dbReference>
<feature type="domain" description="CBS" evidence="3">
    <location>
        <begin position="8"/>
        <end position="71"/>
    </location>
</feature>
<dbReference type="InterPro" id="IPR046342">
    <property type="entry name" value="CBS_dom_sf"/>
</dbReference>
<dbReference type="Gene3D" id="3.10.580.10">
    <property type="entry name" value="CBS-domain"/>
    <property type="match status" value="1"/>
</dbReference>
<reference evidence="4 5" key="1">
    <citation type="submission" date="2019-03" db="EMBL/GenBank/DDBJ databases">
        <title>Genomic Encyclopedia of Type Strains, Phase IV (KMG-IV): sequencing the most valuable type-strain genomes for metagenomic binning, comparative biology and taxonomic classification.</title>
        <authorList>
            <person name="Goeker M."/>
        </authorList>
    </citation>
    <scope>NUCLEOTIDE SEQUENCE [LARGE SCALE GENOMIC DNA]</scope>
    <source>
        <strain evidence="4 5">DSM 25903</strain>
    </source>
</reference>
<dbReference type="Proteomes" id="UP000295122">
    <property type="component" value="Unassembled WGS sequence"/>
</dbReference>
<dbReference type="PROSITE" id="PS51371">
    <property type="entry name" value="CBS"/>
    <property type="match status" value="2"/>
</dbReference>
<dbReference type="CDD" id="cd04623">
    <property type="entry name" value="CBS_pair_bac_euk"/>
    <property type="match status" value="1"/>
</dbReference>
<organism evidence="4 5">
    <name type="scientific">Enterovirga rhinocerotis</name>
    <dbReference type="NCBI Taxonomy" id="1339210"/>
    <lineage>
        <taxon>Bacteria</taxon>
        <taxon>Pseudomonadati</taxon>
        <taxon>Pseudomonadota</taxon>
        <taxon>Alphaproteobacteria</taxon>
        <taxon>Hyphomicrobiales</taxon>
        <taxon>Methylobacteriaceae</taxon>
        <taxon>Enterovirga</taxon>
    </lineage>
</organism>
<protein>
    <submittedName>
        <fullName evidence="4">CBS domain protein</fullName>
    </submittedName>
</protein>
<dbReference type="OrthoDB" id="9807125at2"/>
<dbReference type="SUPFAM" id="SSF54631">
    <property type="entry name" value="CBS-domain pair"/>
    <property type="match status" value="1"/>
</dbReference>
<dbReference type="Pfam" id="PF00571">
    <property type="entry name" value="CBS"/>
    <property type="match status" value="2"/>
</dbReference>
<name>A0A4R7C595_9HYPH</name>
<gene>
    <name evidence="4" type="ORF">EV668_0995</name>
</gene>
<dbReference type="SMART" id="SM00116">
    <property type="entry name" value="CBS"/>
    <property type="match status" value="2"/>
</dbReference>
<dbReference type="EMBL" id="SNZR01000011">
    <property type="protein sequence ID" value="TDR93730.1"/>
    <property type="molecule type" value="Genomic_DNA"/>
</dbReference>
<comment type="caution">
    <text evidence="4">The sequence shown here is derived from an EMBL/GenBank/DDBJ whole genome shotgun (WGS) entry which is preliminary data.</text>
</comment>
<evidence type="ECO:0000313" key="4">
    <source>
        <dbReference type="EMBL" id="TDR93730.1"/>
    </source>
</evidence>
<evidence type="ECO:0000259" key="3">
    <source>
        <dbReference type="PROSITE" id="PS51371"/>
    </source>
</evidence>
<sequence length="143" mass="15088">MSVAQILAEKGRTVVTIGSEATLAEAVELLTRHRIGALVVVDPSGAVGGIVSERDVVRAVGQLGMEGLNQTVADRMTRKVATCTPTASLQELMTMMTEGKFRHVPVVEDGSLGGMVSIGDIVKHRLAEMEAESQALRDYIGAA</sequence>
<accession>A0A4R7C595</accession>
<keyword evidence="1 2" id="KW-0129">CBS domain</keyword>